<keyword evidence="1" id="KW-1133">Transmembrane helix</keyword>
<name>A0ABR7HW20_9FIRM</name>
<dbReference type="EMBL" id="JACOPR010000009">
    <property type="protein sequence ID" value="MBC5731720.1"/>
    <property type="molecule type" value="Genomic_DNA"/>
</dbReference>
<accession>A0ABR7HW20</accession>
<keyword evidence="1" id="KW-0472">Membrane</keyword>
<dbReference type="Proteomes" id="UP000660021">
    <property type="component" value="Unassembled WGS sequence"/>
</dbReference>
<keyword evidence="3" id="KW-1185">Reference proteome</keyword>
<feature type="transmembrane region" description="Helical" evidence="1">
    <location>
        <begin position="107"/>
        <end position="127"/>
    </location>
</feature>
<gene>
    <name evidence="2" type="ORF">H8S34_12910</name>
</gene>
<dbReference type="Pfam" id="PF06541">
    <property type="entry name" value="ABC_trans_CmpB"/>
    <property type="match status" value="1"/>
</dbReference>
<sequence>MKTASVLFLFFLCSFAGWIWESCYVSLHTRRWTNRGFLRGPFLPIYGFGALLITALFTPFAAHPLLLFLAGMASATVLEYGTGVSLERMFHQRYWDYSRFPFQLHGYISLYSSLWWGFSSLLLVRFLHPLATSWVRTLPAGTVILFTSLLLVLESIDLLHSLHRTLPAHPSAADTPADPFLSTCFRPLPF</sequence>
<evidence type="ECO:0000256" key="1">
    <source>
        <dbReference type="SAM" id="Phobius"/>
    </source>
</evidence>
<protein>
    <submittedName>
        <fullName evidence="2">ABC transporter permease</fullName>
    </submittedName>
</protein>
<comment type="caution">
    <text evidence="2">The sequence shown here is derived from an EMBL/GenBank/DDBJ whole genome shotgun (WGS) entry which is preliminary data.</text>
</comment>
<evidence type="ECO:0000313" key="2">
    <source>
        <dbReference type="EMBL" id="MBC5731720.1"/>
    </source>
</evidence>
<keyword evidence="1" id="KW-0812">Transmembrane</keyword>
<evidence type="ECO:0000313" key="3">
    <source>
        <dbReference type="Proteomes" id="UP000660021"/>
    </source>
</evidence>
<feature type="transmembrane region" description="Helical" evidence="1">
    <location>
        <begin position="133"/>
        <end position="153"/>
    </location>
</feature>
<proteinExistence type="predicted"/>
<dbReference type="InterPro" id="IPR010540">
    <property type="entry name" value="CmpB_TMEM229"/>
</dbReference>
<feature type="transmembrane region" description="Helical" evidence="1">
    <location>
        <begin position="6"/>
        <end position="25"/>
    </location>
</feature>
<organism evidence="2 3">
    <name type="scientific">Pseudoflavonifractor hominis</name>
    <dbReference type="NCBI Taxonomy" id="2763059"/>
    <lineage>
        <taxon>Bacteria</taxon>
        <taxon>Bacillati</taxon>
        <taxon>Bacillota</taxon>
        <taxon>Clostridia</taxon>
        <taxon>Eubacteriales</taxon>
        <taxon>Oscillospiraceae</taxon>
        <taxon>Pseudoflavonifractor</taxon>
    </lineage>
</organism>
<dbReference type="RefSeq" id="WP_186964195.1">
    <property type="nucleotide sequence ID" value="NZ_JACOPR010000009.1"/>
</dbReference>
<feature type="transmembrane region" description="Helical" evidence="1">
    <location>
        <begin position="37"/>
        <end position="60"/>
    </location>
</feature>
<reference evidence="2 3" key="1">
    <citation type="submission" date="2020-08" db="EMBL/GenBank/DDBJ databases">
        <title>Genome public.</title>
        <authorList>
            <person name="Liu C."/>
            <person name="Sun Q."/>
        </authorList>
    </citation>
    <scope>NUCLEOTIDE SEQUENCE [LARGE SCALE GENOMIC DNA]</scope>
    <source>
        <strain evidence="2 3">New-38</strain>
    </source>
</reference>